<accession>A0A3N2DZF8</accession>
<evidence type="ECO:0000313" key="1">
    <source>
        <dbReference type="EMBL" id="ROS05220.1"/>
    </source>
</evidence>
<name>A0A3N2DZF8_9GAMM</name>
<dbReference type="RefSeq" id="WP_123711149.1">
    <property type="nucleotide sequence ID" value="NZ_RKHR01000003.1"/>
</dbReference>
<protein>
    <recommendedName>
        <fullName evidence="3">NGG1p interacting factor NIF3</fullName>
    </recommendedName>
</protein>
<dbReference type="SUPFAM" id="SSF102705">
    <property type="entry name" value="NIF3 (NGG1p interacting factor 3)-like"/>
    <property type="match status" value="1"/>
</dbReference>
<sequence>MYKICFYVPESHLESVKEAMFAAGAGRVGDYSRCCWQVLGQGQFMPGSAAKPFVGDCGCLEQVAEYRVEMVCADESVRDVVAAFRRTHPYEEPAYDVLLCEDF</sequence>
<dbReference type="EMBL" id="RKHR01000003">
    <property type="protein sequence ID" value="ROS05220.1"/>
    <property type="molecule type" value="Genomic_DNA"/>
</dbReference>
<proteinExistence type="predicted"/>
<evidence type="ECO:0008006" key="3">
    <source>
        <dbReference type="Google" id="ProtNLM"/>
    </source>
</evidence>
<dbReference type="Gene3D" id="3.30.70.120">
    <property type="match status" value="1"/>
</dbReference>
<gene>
    <name evidence="1" type="ORF">EDC56_0749</name>
</gene>
<dbReference type="PANTHER" id="PTHR41774:SF1">
    <property type="entry name" value="NGG1P INTERACTING FACTOR NIF3"/>
    <property type="match status" value="1"/>
</dbReference>
<dbReference type="Proteomes" id="UP000275394">
    <property type="component" value="Unassembled WGS sequence"/>
</dbReference>
<keyword evidence="2" id="KW-1185">Reference proteome</keyword>
<dbReference type="FunFam" id="3.30.70.120:FF:000006">
    <property type="entry name" value="GTP cyclohydrolase 1 type 2 homolog"/>
    <property type="match status" value="1"/>
</dbReference>
<dbReference type="PANTHER" id="PTHR41774">
    <property type="match status" value="1"/>
</dbReference>
<reference evidence="1 2" key="1">
    <citation type="submission" date="2018-11" db="EMBL/GenBank/DDBJ databases">
        <title>Genomic Encyclopedia of Type Strains, Phase IV (KMG-IV): sequencing the most valuable type-strain genomes for metagenomic binning, comparative biology and taxonomic classification.</title>
        <authorList>
            <person name="Goeker M."/>
        </authorList>
    </citation>
    <scope>NUCLEOTIDE SEQUENCE [LARGE SCALE GENOMIC DNA]</scope>
    <source>
        <strain evidence="1 2">DSM 100316</strain>
    </source>
</reference>
<organism evidence="1 2">
    <name type="scientific">Sinobacterium caligoides</name>
    <dbReference type="NCBI Taxonomy" id="933926"/>
    <lineage>
        <taxon>Bacteria</taxon>
        <taxon>Pseudomonadati</taxon>
        <taxon>Pseudomonadota</taxon>
        <taxon>Gammaproteobacteria</taxon>
        <taxon>Cellvibrionales</taxon>
        <taxon>Spongiibacteraceae</taxon>
        <taxon>Sinobacterium</taxon>
    </lineage>
</organism>
<dbReference type="OrthoDB" id="9795763at2"/>
<dbReference type="InterPro" id="IPR036069">
    <property type="entry name" value="DUF34/NIF3_sf"/>
</dbReference>
<comment type="caution">
    <text evidence="1">The sequence shown here is derived from an EMBL/GenBank/DDBJ whole genome shotgun (WGS) entry which is preliminary data.</text>
</comment>
<evidence type="ECO:0000313" key="2">
    <source>
        <dbReference type="Proteomes" id="UP000275394"/>
    </source>
</evidence>
<dbReference type="AlphaFoldDB" id="A0A3N2DZF8"/>
<dbReference type="InterPro" id="IPR015867">
    <property type="entry name" value="N-reg_PII/ATP_PRibTrfase_C"/>
</dbReference>